<organism evidence="1 2">
    <name type="scientific">Yinghuangia aomiensis</name>
    <dbReference type="NCBI Taxonomy" id="676205"/>
    <lineage>
        <taxon>Bacteria</taxon>
        <taxon>Bacillati</taxon>
        <taxon>Actinomycetota</taxon>
        <taxon>Actinomycetes</taxon>
        <taxon>Kitasatosporales</taxon>
        <taxon>Streptomycetaceae</taxon>
        <taxon>Yinghuangia</taxon>
    </lineage>
</organism>
<proteinExistence type="predicted"/>
<protein>
    <recommendedName>
        <fullName evidence="3">Beta-glucosidase</fullName>
    </recommendedName>
</protein>
<reference evidence="2" key="1">
    <citation type="journal article" date="2019" name="Int. J. Syst. Evol. Microbiol.">
        <title>The Global Catalogue of Microorganisms (GCM) 10K type strain sequencing project: providing services to taxonomists for standard genome sequencing and annotation.</title>
        <authorList>
            <consortium name="The Broad Institute Genomics Platform"/>
            <consortium name="The Broad Institute Genome Sequencing Center for Infectious Disease"/>
            <person name="Wu L."/>
            <person name="Ma J."/>
        </authorList>
    </citation>
    <scope>NUCLEOTIDE SEQUENCE [LARGE SCALE GENOMIC DNA]</scope>
    <source>
        <strain evidence="2">JCM 17986</strain>
    </source>
</reference>
<keyword evidence="2" id="KW-1185">Reference proteome</keyword>
<comment type="caution">
    <text evidence="1">The sequence shown here is derived from an EMBL/GenBank/DDBJ whole genome shotgun (WGS) entry which is preliminary data.</text>
</comment>
<dbReference type="Proteomes" id="UP001500466">
    <property type="component" value="Unassembled WGS sequence"/>
</dbReference>
<dbReference type="RefSeq" id="WP_345675288.1">
    <property type="nucleotide sequence ID" value="NZ_BAABHS010000007.1"/>
</dbReference>
<evidence type="ECO:0000313" key="2">
    <source>
        <dbReference type="Proteomes" id="UP001500466"/>
    </source>
</evidence>
<accession>A0ABP9H2B1</accession>
<evidence type="ECO:0000313" key="1">
    <source>
        <dbReference type="EMBL" id="GAA4959464.1"/>
    </source>
</evidence>
<evidence type="ECO:0008006" key="3">
    <source>
        <dbReference type="Google" id="ProtNLM"/>
    </source>
</evidence>
<gene>
    <name evidence="1" type="ORF">GCM10023205_23020</name>
</gene>
<sequence length="317" mass="34251">MAFTFGIYPGGLLGDDQGIVHPVTPDAPDLVNAALDELQGNTGLLTVRAYRSFAPTATPRIPPTPADPHTYLRRGRMLDLVLQFREPTGNLDGWTDYVREAVRTAGPRLASVQICEEPNLDLPSVDGSVPNVLDAVVRGVVAAKEELASLGLGAAVGFNAVPSFDPSDTFWADLGALGDDRFRQSLDYVGVDFFPDVFRPVAADRLAETVAAVLGMFRTGFLPQAGIPGTVPLRVCENGWPTGPDRTERRQAETLETVIRAVAACENELLVDGYSLFALRDADSNGESLFGHFGLLRDDYTPKKGFGTYRRLVEELG</sequence>
<dbReference type="InterPro" id="IPR017853">
    <property type="entry name" value="GH"/>
</dbReference>
<name>A0ABP9H2B1_9ACTN</name>
<dbReference type="EMBL" id="BAABHS010000007">
    <property type="protein sequence ID" value="GAA4959464.1"/>
    <property type="molecule type" value="Genomic_DNA"/>
</dbReference>
<dbReference type="SUPFAM" id="SSF51445">
    <property type="entry name" value="(Trans)glycosidases"/>
    <property type="match status" value="1"/>
</dbReference>
<dbReference type="Gene3D" id="3.20.20.80">
    <property type="entry name" value="Glycosidases"/>
    <property type="match status" value="1"/>
</dbReference>